<evidence type="ECO:0000256" key="3">
    <source>
        <dbReference type="ARBA" id="ARBA00022960"/>
    </source>
</evidence>
<dbReference type="SUPFAM" id="SSF47090">
    <property type="entry name" value="PGBD-like"/>
    <property type="match status" value="2"/>
</dbReference>
<keyword evidence="5 6" id="KW-0961">Cell wall biogenesis/degradation</keyword>
<dbReference type="EMBL" id="JACYXZ010000004">
    <property type="protein sequence ID" value="MBD8870805.1"/>
    <property type="molecule type" value="Genomic_DNA"/>
</dbReference>
<dbReference type="InterPro" id="IPR002477">
    <property type="entry name" value="Peptidoglycan-bd-like"/>
</dbReference>
<accession>A0A927KAT9</accession>
<dbReference type="Pfam" id="PF03734">
    <property type="entry name" value="YkuD"/>
    <property type="match status" value="1"/>
</dbReference>
<evidence type="ECO:0000256" key="2">
    <source>
        <dbReference type="ARBA" id="ARBA00022679"/>
    </source>
</evidence>
<name>A0A927KAT9_9ACTN</name>
<dbReference type="SUPFAM" id="SSF141523">
    <property type="entry name" value="L,D-transpeptidase catalytic domain-like"/>
    <property type="match status" value="1"/>
</dbReference>
<sequence>MTLLVGSLLTATAYGAGSAVRRLEAGGERPSSAAPSPAPTPGAADPSSRPTPTPEPSPESPREKPEKPAEPEPVLEPGDRGVQVRELQHRLFQIAWFGETTTGRYDPATKDAVSGFQAKRGFRATGVVDRRTWRRLASMTRPPTRDEKFNVLRPGPALFQRGASGEGIRAVQARLKQIAWYFGDVTGTYDAATVESVRGFQAKRRIPVTGDIDQRTMDRLLAMTSEPSRQEMYNVVPKPGALDPRCATGRAMCVDKSTNTLRWVVDGKVLSSFEVRFGSDELPTREGAFSVQRKSRDHVSSLYDTSMPFAMFFSGGQAVHYSPDFAANGYNGASHGCVNVRDYNGIAALFDQVSLGDTVIVYRS</sequence>
<dbReference type="GO" id="GO:0071555">
    <property type="term" value="P:cell wall organization"/>
    <property type="evidence" value="ECO:0007669"/>
    <property type="project" value="UniProtKB-UniRule"/>
</dbReference>
<dbReference type="PANTHER" id="PTHR30582:SF33">
    <property type="entry name" value="EXPORTED PROTEIN"/>
    <property type="match status" value="1"/>
</dbReference>
<dbReference type="InterPro" id="IPR036366">
    <property type="entry name" value="PGBDSf"/>
</dbReference>
<comment type="pathway">
    <text evidence="1 6">Cell wall biogenesis; peptidoglycan biosynthesis.</text>
</comment>
<keyword evidence="2" id="KW-0808">Transferase</keyword>
<feature type="region of interest" description="Disordered" evidence="7">
    <location>
        <begin position="22"/>
        <end position="79"/>
    </location>
</feature>
<dbReference type="Proteomes" id="UP000616839">
    <property type="component" value="Unassembled WGS sequence"/>
</dbReference>
<organism evidence="9 10">
    <name type="scientific">Nocardioides donggukensis</name>
    <dbReference type="NCBI Taxonomy" id="2774019"/>
    <lineage>
        <taxon>Bacteria</taxon>
        <taxon>Bacillati</taxon>
        <taxon>Actinomycetota</taxon>
        <taxon>Actinomycetes</taxon>
        <taxon>Propionibacteriales</taxon>
        <taxon>Nocardioidaceae</taxon>
        <taxon>Nocardioides</taxon>
    </lineage>
</organism>
<dbReference type="GO" id="GO:0005576">
    <property type="term" value="C:extracellular region"/>
    <property type="evidence" value="ECO:0007669"/>
    <property type="project" value="TreeGrafter"/>
</dbReference>
<feature type="domain" description="L,D-TPase catalytic" evidence="8">
    <location>
        <begin position="250"/>
        <end position="362"/>
    </location>
</feature>
<comment type="caution">
    <text evidence="9">The sequence shown here is derived from an EMBL/GenBank/DDBJ whole genome shotgun (WGS) entry which is preliminary data.</text>
</comment>
<keyword evidence="4 6" id="KW-0573">Peptidoglycan synthesis</keyword>
<keyword evidence="10" id="KW-1185">Reference proteome</keyword>
<feature type="compositionally biased region" description="Low complexity" evidence="7">
    <location>
        <begin position="30"/>
        <end position="48"/>
    </location>
</feature>
<dbReference type="InterPro" id="IPR036365">
    <property type="entry name" value="PGBD-like_sf"/>
</dbReference>
<proteinExistence type="predicted"/>
<dbReference type="PANTHER" id="PTHR30582">
    <property type="entry name" value="L,D-TRANSPEPTIDASE"/>
    <property type="match status" value="1"/>
</dbReference>
<gene>
    <name evidence="9" type="ORF">IE331_14345</name>
</gene>
<dbReference type="GO" id="GO:0016740">
    <property type="term" value="F:transferase activity"/>
    <property type="evidence" value="ECO:0007669"/>
    <property type="project" value="UniProtKB-KW"/>
</dbReference>
<dbReference type="PROSITE" id="PS52029">
    <property type="entry name" value="LD_TPASE"/>
    <property type="match status" value="1"/>
</dbReference>
<feature type="compositionally biased region" description="Basic and acidic residues" evidence="7">
    <location>
        <begin position="60"/>
        <end position="70"/>
    </location>
</feature>
<evidence type="ECO:0000313" key="9">
    <source>
        <dbReference type="EMBL" id="MBD8870805.1"/>
    </source>
</evidence>
<dbReference type="InterPro" id="IPR038063">
    <property type="entry name" value="Transpep_catalytic_dom"/>
</dbReference>
<protein>
    <submittedName>
        <fullName evidence="9">Murein L,D-transpeptidase</fullName>
    </submittedName>
</protein>
<keyword evidence="3 6" id="KW-0133">Cell shape</keyword>
<feature type="compositionally biased region" description="Pro residues" evidence="7">
    <location>
        <begin position="49"/>
        <end position="59"/>
    </location>
</feature>
<evidence type="ECO:0000259" key="8">
    <source>
        <dbReference type="PROSITE" id="PS52029"/>
    </source>
</evidence>
<evidence type="ECO:0000256" key="4">
    <source>
        <dbReference type="ARBA" id="ARBA00022984"/>
    </source>
</evidence>
<evidence type="ECO:0000256" key="5">
    <source>
        <dbReference type="ARBA" id="ARBA00023316"/>
    </source>
</evidence>
<evidence type="ECO:0000256" key="7">
    <source>
        <dbReference type="SAM" id="MobiDB-lite"/>
    </source>
</evidence>
<feature type="active site" description="Proton donor/acceptor" evidence="6">
    <location>
        <position position="320"/>
    </location>
</feature>
<dbReference type="Gene3D" id="1.10.101.10">
    <property type="entry name" value="PGBD-like superfamily/PGBD"/>
    <property type="match status" value="2"/>
</dbReference>
<reference evidence="9" key="1">
    <citation type="submission" date="2020-09" db="EMBL/GenBank/DDBJ databases">
        <title>Nocardioides sp. strain MJB4 16S ribosomal RNA gene Genome sequencing and assembly.</title>
        <authorList>
            <person name="Kim I."/>
        </authorList>
    </citation>
    <scope>NUCLEOTIDE SEQUENCE</scope>
    <source>
        <strain evidence="9">MJB4</strain>
    </source>
</reference>
<dbReference type="CDD" id="cd16913">
    <property type="entry name" value="YkuD_like"/>
    <property type="match status" value="1"/>
</dbReference>
<dbReference type="GO" id="GO:0018104">
    <property type="term" value="P:peptidoglycan-protein cross-linking"/>
    <property type="evidence" value="ECO:0007669"/>
    <property type="project" value="TreeGrafter"/>
</dbReference>
<dbReference type="AlphaFoldDB" id="A0A927KAT9"/>
<evidence type="ECO:0000256" key="1">
    <source>
        <dbReference type="ARBA" id="ARBA00004752"/>
    </source>
</evidence>
<dbReference type="GO" id="GO:0008360">
    <property type="term" value="P:regulation of cell shape"/>
    <property type="evidence" value="ECO:0007669"/>
    <property type="project" value="UniProtKB-UniRule"/>
</dbReference>
<dbReference type="InterPro" id="IPR005490">
    <property type="entry name" value="LD_TPept_cat_dom"/>
</dbReference>
<dbReference type="Gene3D" id="2.40.440.10">
    <property type="entry name" value="L,D-transpeptidase catalytic domain-like"/>
    <property type="match status" value="1"/>
</dbReference>
<dbReference type="Pfam" id="PF01471">
    <property type="entry name" value="PG_binding_1"/>
    <property type="match status" value="2"/>
</dbReference>
<dbReference type="GO" id="GO:0071972">
    <property type="term" value="F:peptidoglycan L,D-transpeptidase activity"/>
    <property type="evidence" value="ECO:0007669"/>
    <property type="project" value="TreeGrafter"/>
</dbReference>
<evidence type="ECO:0000313" key="10">
    <source>
        <dbReference type="Proteomes" id="UP000616839"/>
    </source>
</evidence>
<feature type="active site" description="Nucleophile" evidence="6">
    <location>
        <position position="337"/>
    </location>
</feature>
<dbReference type="InterPro" id="IPR050979">
    <property type="entry name" value="LD-transpeptidase"/>
</dbReference>
<evidence type="ECO:0000256" key="6">
    <source>
        <dbReference type="PROSITE-ProRule" id="PRU01373"/>
    </source>
</evidence>